<keyword evidence="1" id="KW-1133">Transmembrane helix</keyword>
<sequence>MFIQILKTVVGGILVGIVLFLIPFLLFKALFFFLFIGLIFRLFAGRRHGYHRWRHYDPYFGGPDNRRFYEGKEGLRDPFYQNPKNI</sequence>
<evidence type="ECO:0000256" key="1">
    <source>
        <dbReference type="SAM" id="Phobius"/>
    </source>
</evidence>
<dbReference type="Proteomes" id="UP000190897">
    <property type="component" value="Unassembled WGS sequence"/>
</dbReference>
<evidence type="ECO:0000313" key="3">
    <source>
        <dbReference type="Proteomes" id="UP000190897"/>
    </source>
</evidence>
<feature type="transmembrane region" description="Helical" evidence="1">
    <location>
        <begin position="12"/>
        <end position="44"/>
    </location>
</feature>
<reference evidence="3" key="1">
    <citation type="submission" date="2017-02" db="EMBL/GenBank/DDBJ databases">
        <authorList>
            <person name="Varghese N."/>
            <person name="Submissions S."/>
        </authorList>
    </citation>
    <scope>NUCLEOTIDE SEQUENCE [LARGE SCALE GENOMIC DNA]</scope>
    <source>
        <strain evidence="3">DSM 22270</strain>
    </source>
</reference>
<gene>
    <name evidence="2" type="ORF">SAMN05660293_00969</name>
</gene>
<keyword evidence="3" id="KW-1185">Reference proteome</keyword>
<proteinExistence type="predicted"/>
<dbReference type="STRING" id="651661.SAMN05660293_00969"/>
<evidence type="ECO:0000313" key="2">
    <source>
        <dbReference type="EMBL" id="SKB55402.1"/>
    </source>
</evidence>
<keyword evidence="1" id="KW-0812">Transmembrane</keyword>
<name>A0A1T5C751_9BACT</name>
<dbReference type="EMBL" id="FUZA01000001">
    <property type="protein sequence ID" value="SKB55402.1"/>
    <property type="molecule type" value="Genomic_DNA"/>
</dbReference>
<dbReference type="AlphaFoldDB" id="A0A1T5C751"/>
<keyword evidence="1" id="KW-0472">Membrane</keyword>
<protein>
    <submittedName>
        <fullName evidence="2">Uncharacterized protein</fullName>
    </submittedName>
</protein>
<accession>A0A1T5C751</accession>
<organism evidence="2 3">
    <name type="scientific">Dyadobacter psychrophilus</name>
    <dbReference type="NCBI Taxonomy" id="651661"/>
    <lineage>
        <taxon>Bacteria</taxon>
        <taxon>Pseudomonadati</taxon>
        <taxon>Bacteroidota</taxon>
        <taxon>Cytophagia</taxon>
        <taxon>Cytophagales</taxon>
        <taxon>Spirosomataceae</taxon>
        <taxon>Dyadobacter</taxon>
    </lineage>
</organism>
<dbReference type="RefSeq" id="WP_082213487.1">
    <property type="nucleotide sequence ID" value="NZ_FUZA01000001.1"/>
</dbReference>